<dbReference type="OrthoDB" id="9813134at2"/>
<dbReference type="SUPFAM" id="SSF52540">
    <property type="entry name" value="P-loop containing nucleoside triphosphate hydrolases"/>
    <property type="match status" value="1"/>
</dbReference>
<sequence length="437" mass="51191">MKFYDRKAEMEILKQNEKQAEQHAVFTVLMGRRRVGKTSLVIKALEGCQFAYLFVAKDSEAMLCHKFQQTLQEQLGIQVYGRLSHFRDVFEVIMRESVHRHFSIVFDEFQNFYKVNPAIFSEMQDIWDRYHRDSHINLITMGSIRSLMKRIFEDRNEPLYGRPTSKFTLLPFSINVLKQIFGDHHPHYNNEDLLCLYMITGGVAKYVELLMDAGCYTKEKMLNFVCRQDSYFLSEGRDLMIQEFGDESSTYFSILQLIAGGMTRRSDIDGAMQKDMGTFIQNLENNYNIIARLKPLLAKPNSKTSAYEISDQFLRFWFRFVWPYQALVERQQLYLLRQNMGKGYEQFTGRTLEQFFQQQAMESGQYTIVGNWWNRKGENEIDMIALNEFEHTGIAAEIKRNPKKLSLSELETKVASLPASDFGSYHLNLITLSLEDI</sequence>
<feature type="domain" description="ATPase" evidence="1">
    <location>
        <begin position="3"/>
        <end position="209"/>
    </location>
</feature>
<accession>A0A1M7KML7</accession>
<evidence type="ECO:0000313" key="4">
    <source>
        <dbReference type="Proteomes" id="UP000184280"/>
    </source>
</evidence>
<gene>
    <name evidence="3" type="ORF">SAMN04488494_2370</name>
</gene>
<dbReference type="EMBL" id="FRCJ01000005">
    <property type="protein sequence ID" value="SHM66648.1"/>
    <property type="molecule type" value="Genomic_DNA"/>
</dbReference>
<evidence type="ECO:0000259" key="2">
    <source>
        <dbReference type="Pfam" id="PF03008"/>
    </source>
</evidence>
<dbReference type="PANTHER" id="PTHR34704:SF1">
    <property type="entry name" value="ATPASE"/>
    <property type="match status" value="1"/>
</dbReference>
<organism evidence="3 4">
    <name type="scientific">Xylanibacter ruminicola</name>
    <name type="common">Prevotella ruminicola</name>
    <dbReference type="NCBI Taxonomy" id="839"/>
    <lineage>
        <taxon>Bacteria</taxon>
        <taxon>Pseudomonadati</taxon>
        <taxon>Bacteroidota</taxon>
        <taxon>Bacteroidia</taxon>
        <taxon>Bacteroidales</taxon>
        <taxon>Prevotellaceae</taxon>
        <taxon>Xylanibacter</taxon>
    </lineage>
</organism>
<dbReference type="InterPro" id="IPR011579">
    <property type="entry name" value="ATPase_dom"/>
</dbReference>
<dbReference type="Gene3D" id="3.40.50.300">
    <property type="entry name" value="P-loop containing nucleotide triphosphate hydrolases"/>
    <property type="match status" value="1"/>
</dbReference>
<dbReference type="RefSeq" id="WP_073045931.1">
    <property type="nucleotide sequence ID" value="NZ_FOLF01000001.1"/>
</dbReference>
<dbReference type="PANTHER" id="PTHR34704">
    <property type="entry name" value="ATPASE"/>
    <property type="match status" value="1"/>
</dbReference>
<dbReference type="GO" id="GO:0005524">
    <property type="term" value="F:ATP binding"/>
    <property type="evidence" value="ECO:0007669"/>
    <property type="project" value="InterPro"/>
</dbReference>
<dbReference type="InterPro" id="IPR027417">
    <property type="entry name" value="P-loop_NTPase"/>
</dbReference>
<dbReference type="Pfam" id="PF03008">
    <property type="entry name" value="DUF234"/>
    <property type="match status" value="1"/>
</dbReference>
<evidence type="ECO:0000313" key="3">
    <source>
        <dbReference type="EMBL" id="SHM66648.1"/>
    </source>
</evidence>
<protein>
    <recommendedName>
        <fullName evidence="5">ATPase</fullName>
    </recommendedName>
</protein>
<evidence type="ECO:0000259" key="1">
    <source>
        <dbReference type="Pfam" id="PF01637"/>
    </source>
</evidence>
<proteinExistence type="predicted"/>
<name>A0A1M7KML7_XYLRU</name>
<dbReference type="InterPro" id="IPR004256">
    <property type="entry name" value="DUF234"/>
</dbReference>
<evidence type="ECO:0008006" key="5">
    <source>
        <dbReference type="Google" id="ProtNLM"/>
    </source>
</evidence>
<feature type="domain" description="DUF234" evidence="2">
    <location>
        <begin position="317"/>
        <end position="400"/>
    </location>
</feature>
<dbReference type="AlphaFoldDB" id="A0A1M7KML7"/>
<dbReference type="Pfam" id="PF01637">
    <property type="entry name" value="ATPase_2"/>
    <property type="match status" value="1"/>
</dbReference>
<reference evidence="3 4" key="1">
    <citation type="submission" date="2016-11" db="EMBL/GenBank/DDBJ databases">
        <authorList>
            <person name="Jaros S."/>
            <person name="Januszkiewicz K."/>
            <person name="Wedrychowicz H."/>
        </authorList>
    </citation>
    <scope>NUCLEOTIDE SEQUENCE [LARGE SCALE GENOMIC DNA]</scope>
    <source>
        <strain evidence="3 4">BPI-34</strain>
    </source>
</reference>
<dbReference type="Proteomes" id="UP000184280">
    <property type="component" value="Unassembled WGS sequence"/>
</dbReference>